<accession>A0ACC1NLT1</accession>
<dbReference type="EMBL" id="JAPDGR010001736">
    <property type="protein sequence ID" value="KAJ2980039.1"/>
    <property type="molecule type" value="Genomic_DNA"/>
</dbReference>
<proteinExistence type="predicted"/>
<name>A0ACC1NLT1_9PEZI</name>
<comment type="caution">
    <text evidence="1">The sequence shown here is derived from an EMBL/GenBank/DDBJ whole genome shotgun (WGS) entry which is preliminary data.</text>
</comment>
<organism evidence="1 2">
    <name type="scientific">Xylaria curta</name>
    <dbReference type="NCBI Taxonomy" id="42375"/>
    <lineage>
        <taxon>Eukaryota</taxon>
        <taxon>Fungi</taxon>
        <taxon>Dikarya</taxon>
        <taxon>Ascomycota</taxon>
        <taxon>Pezizomycotina</taxon>
        <taxon>Sordariomycetes</taxon>
        <taxon>Xylariomycetidae</taxon>
        <taxon>Xylariales</taxon>
        <taxon>Xylariaceae</taxon>
        <taxon>Xylaria</taxon>
    </lineage>
</organism>
<protein>
    <submittedName>
        <fullName evidence="1">Uncharacterized protein</fullName>
    </submittedName>
</protein>
<keyword evidence="2" id="KW-1185">Reference proteome</keyword>
<dbReference type="Proteomes" id="UP001143856">
    <property type="component" value="Unassembled WGS sequence"/>
</dbReference>
<gene>
    <name evidence="1" type="ORF">NUW58_g7050</name>
</gene>
<evidence type="ECO:0000313" key="2">
    <source>
        <dbReference type="Proteomes" id="UP001143856"/>
    </source>
</evidence>
<sequence>MAGPGGGPPRRSHTKSRKGCDNCKRRHIRCDENFPQCRNCTKHKVRCPYNDVSVPDERATTPDKPDLMWTPEIEANISEWQRTGIFPFPNLIYAAPAPHLFSVEELRLIYHVAAICHELNTIDASNFALWTRQMPTIIAIGSIHRYVMHALLAFSAEHIAFITSCPLVGNMAYEHRGIALKGLHEAIGTFSRENSDAVLAASLVLSWQATDWRSWTQLMQGTSSVIDAMEPWKHESQFGEFIDESSTFPTAPPSPQPDRKPNQPHEEDLEAFQLTITELSKVEAYLKHNKGELHLIQQLASFLKGARKVSPIQSIEDQFDRLRPLRTWLFWLPIQCLKQHGTSPSALLVIAHYYTAAMMMERLFPEIGAAYFGSLAIGPVEEIARRLLSFNVSGSLEGDVQTPLSLMEFPINTISDFRSRLGWVQPERTPSFPQFDPPNFHMSEHGTPSTTASYVPYGESPAFSWSAEDLSLLTPEPECGSAVSPAGLSSPYHAGQYLSIPSPSYGGYSPTSSVYGEGSMVYSDQEELGSFDASMTDYSQFSAGGHGNFGVGTSSAQNTSPSGYAPLEIPFLQNAVQSVTWRPIASQAVPSPFLRPQRWSGASFGDSTTPLSVSAPSSVHMPSPQYMHHRNNSSISSAPINLKTERE</sequence>
<evidence type="ECO:0000313" key="1">
    <source>
        <dbReference type="EMBL" id="KAJ2980039.1"/>
    </source>
</evidence>
<reference evidence="1" key="1">
    <citation type="submission" date="2022-10" db="EMBL/GenBank/DDBJ databases">
        <title>Genome Sequence of Xylaria curta.</title>
        <authorList>
            <person name="Buettner E."/>
        </authorList>
    </citation>
    <scope>NUCLEOTIDE SEQUENCE</scope>
    <source>
        <strain evidence="1">Babe10</strain>
    </source>
</reference>